<evidence type="ECO:0000256" key="3">
    <source>
        <dbReference type="RuleBase" id="RU000363"/>
    </source>
</evidence>
<dbReference type="InterPro" id="IPR036291">
    <property type="entry name" value="NAD(P)-bd_dom_sf"/>
</dbReference>
<sequence length="258" mass="27847">MKLQGKTVLLTGASGGIGQAIAQRLAAEGARLILTGRDRALLKTLAQQLPGNAVFFAGDLTDPASQQQLHEFVRSQGGIDVLINNAGISQFGLLAEQQLSALMAVNLMVPMQLCQLFVPMLTARRGAVVNIGSAFGSIGFPGFTGYCATKFGLRGFTEALQRETADSDLQVLYLAPRATRTSINSPAVDALNQAMQQGVDSPELVAQLLVQQLQQGRKRRFIGWPERLLVRLNGLCPAILDFGLKHKLKQIKHFALNK</sequence>
<organism evidence="5 6">
    <name type="scientific">Rheinheimera marina</name>
    <dbReference type="NCBI Taxonomy" id="1774958"/>
    <lineage>
        <taxon>Bacteria</taxon>
        <taxon>Pseudomonadati</taxon>
        <taxon>Pseudomonadota</taxon>
        <taxon>Gammaproteobacteria</taxon>
        <taxon>Chromatiales</taxon>
        <taxon>Chromatiaceae</taxon>
        <taxon>Rheinheimera</taxon>
    </lineage>
</organism>
<accession>A0ABV9JHN7</accession>
<dbReference type="Gene3D" id="3.40.50.720">
    <property type="entry name" value="NAD(P)-binding Rossmann-like Domain"/>
    <property type="match status" value="1"/>
</dbReference>
<evidence type="ECO:0000256" key="1">
    <source>
        <dbReference type="ARBA" id="ARBA00006484"/>
    </source>
</evidence>
<keyword evidence="2" id="KW-0560">Oxidoreductase</keyword>
<dbReference type="NCBIfam" id="NF006565">
    <property type="entry name" value="PRK09072.1"/>
    <property type="match status" value="1"/>
</dbReference>
<dbReference type="Proteomes" id="UP001595962">
    <property type="component" value="Unassembled WGS sequence"/>
</dbReference>
<protein>
    <submittedName>
        <fullName evidence="5">SDR family oxidoreductase</fullName>
    </submittedName>
</protein>
<dbReference type="PRINTS" id="PR00081">
    <property type="entry name" value="GDHRDH"/>
</dbReference>
<dbReference type="RefSeq" id="WP_377332035.1">
    <property type="nucleotide sequence ID" value="NZ_JBHSGB010000005.1"/>
</dbReference>
<dbReference type="SMART" id="SM00822">
    <property type="entry name" value="PKS_KR"/>
    <property type="match status" value="1"/>
</dbReference>
<reference evidence="6" key="1">
    <citation type="journal article" date="2019" name="Int. J. Syst. Evol. Microbiol.">
        <title>The Global Catalogue of Microorganisms (GCM) 10K type strain sequencing project: providing services to taxonomists for standard genome sequencing and annotation.</title>
        <authorList>
            <consortium name="The Broad Institute Genomics Platform"/>
            <consortium name="The Broad Institute Genome Sequencing Center for Infectious Disease"/>
            <person name="Wu L."/>
            <person name="Ma J."/>
        </authorList>
    </citation>
    <scope>NUCLEOTIDE SEQUENCE [LARGE SCALE GENOMIC DNA]</scope>
    <source>
        <strain evidence="6">DT28</strain>
    </source>
</reference>
<dbReference type="InterPro" id="IPR020904">
    <property type="entry name" value="Sc_DH/Rdtase_CS"/>
</dbReference>
<evidence type="ECO:0000259" key="4">
    <source>
        <dbReference type="SMART" id="SM00822"/>
    </source>
</evidence>
<proteinExistence type="inferred from homology"/>
<dbReference type="Pfam" id="PF00106">
    <property type="entry name" value="adh_short"/>
    <property type="match status" value="1"/>
</dbReference>
<evidence type="ECO:0000313" key="5">
    <source>
        <dbReference type="EMBL" id="MFC4654238.1"/>
    </source>
</evidence>
<dbReference type="PANTHER" id="PTHR44196">
    <property type="entry name" value="DEHYDROGENASE/REDUCTASE SDR FAMILY MEMBER 7B"/>
    <property type="match status" value="1"/>
</dbReference>
<dbReference type="PRINTS" id="PR00080">
    <property type="entry name" value="SDRFAMILY"/>
</dbReference>
<dbReference type="PROSITE" id="PS00061">
    <property type="entry name" value="ADH_SHORT"/>
    <property type="match status" value="1"/>
</dbReference>
<gene>
    <name evidence="5" type="ORF">ACFO3I_04265</name>
</gene>
<dbReference type="CDD" id="cd05233">
    <property type="entry name" value="SDR_c"/>
    <property type="match status" value="1"/>
</dbReference>
<evidence type="ECO:0000313" key="6">
    <source>
        <dbReference type="Proteomes" id="UP001595962"/>
    </source>
</evidence>
<evidence type="ECO:0000256" key="2">
    <source>
        <dbReference type="ARBA" id="ARBA00023002"/>
    </source>
</evidence>
<keyword evidence="6" id="KW-1185">Reference proteome</keyword>
<dbReference type="EMBL" id="JBHSGB010000005">
    <property type="protein sequence ID" value="MFC4654238.1"/>
    <property type="molecule type" value="Genomic_DNA"/>
</dbReference>
<dbReference type="InterPro" id="IPR057326">
    <property type="entry name" value="KR_dom"/>
</dbReference>
<dbReference type="PANTHER" id="PTHR44196:SF1">
    <property type="entry name" value="DEHYDROGENASE_REDUCTASE SDR FAMILY MEMBER 7B"/>
    <property type="match status" value="1"/>
</dbReference>
<comment type="caution">
    <text evidence="5">The sequence shown here is derived from an EMBL/GenBank/DDBJ whole genome shotgun (WGS) entry which is preliminary data.</text>
</comment>
<feature type="domain" description="Ketoreductase" evidence="4">
    <location>
        <begin position="6"/>
        <end position="189"/>
    </location>
</feature>
<dbReference type="SUPFAM" id="SSF51735">
    <property type="entry name" value="NAD(P)-binding Rossmann-fold domains"/>
    <property type="match status" value="1"/>
</dbReference>
<name>A0ABV9JHN7_9GAMM</name>
<dbReference type="InterPro" id="IPR002347">
    <property type="entry name" value="SDR_fam"/>
</dbReference>
<comment type="similarity">
    <text evidence="1 3">Belongs to the short-chain dehydrogenases/reductases (SDR) family.</text>
</comment>